<dbReference type="EMBL" id="FNQN01000009">
    <property type="protein sequence ID" value="SEA68403.1"/>
    <property type="molecule type" value="Genomic_DNA"/>
</dbReference>
<accession>A0A1H4D6D3</accession>
<dbReference type="AlphaFoldDB" id="A0A1H4D6D3"/>
<evidence type="ECO:0000259" key="1">
    <source>
        <dbReference type="Pfam" id="PF15611"/>
    </source>
</evidence>
<gene>
    <name evidence="2" type="ORF">SAMN05660420_02866</name>
</gene>
<proteinExistence type="predicted"/>
<dbReference type="InterPro" id="IPR028943">
    <property type="entry name" value="ZorC_EH_Signature_dom"/>
</dbReference>
<dbReference type="STRING" id="37625.SAMN05660420_02866"/>
<reference evidence="2 3" key="1">
    <citation type="submission" date="2016-10" db="EMBL/GenBank/DDBJ databases">
        <authorList>
            <person name="de Groot N.N."/>
        </authorList>
    </citation>
    <scope>NUCLEOTIDE SEQUENCE [LARGE SCALE GENOMIC DNA]</scope>
    <source>
        <strain evidence="2 3">DSM 7343</strain>
    </source>
</reference>
<dbReference type="Pfam" id="PF15611">
    <property type="entry name" value="EH_Signature"/>
    <property type="match status" value="1"/>
</dbReference>
<evidence type="ECO:0000313" key="3">
    <source>
        <dbReference type="Proteomes" id="UP000199409"/>
    </source>
</evidence>
<keyword evidence="3" id="KW-1185">Reference proteome</keyword>
<dbReference type="OrthoDB" id="3035290at2"/>
<name>A0A1H4D6D3_9BACT</name>
<evidence type="ECO:0000313" key="2">
    <source>
        <dbReference type="EMBL" id="SEA68403.1"/>
    </source>
</evidence>
<sequence length="482" mass="55513">MSYTRSALNQFQFYCPTIDRANTRLHFENQKLSALLGDVNSMSPTLEDREQLYTEVLTAWQKHKSLDGLPKRSLLKLPYALFWNDNSKIVLVENQELLNAYLGWLKRSVIRQAVAAMLDEFLFQYDPAAPWFKSIQKCLSVILSVHDDSPRIRRMASRCKEYHFLEDDAPKKFGIKIFQERHDVTGFLTIAGLSGRRENGGFVEHVFLWFLEAVKVRLSDSKPIRKGIVSSFLEFAICQSGSLRFEKHRAALINSLLEPFGAKDDPMGAKKQILPFLIEQFGDPRINHGKWSHVSQNALAVIHRWLVKGTLEDFFVLLEKVADQDDGASRMWRYRKAFWSAYLNKNVISNAWVVLGRDARRFARQYFKGKIDKYGSLVGSSGSSVSSLHSVLLMEIGGLLVAEWSHSGKCHVWHPSEKPRPIFYSKEYGRDDLTCSYSWSDMDAPPFFHHGSERGTWQNKISSFIRRHTNITLMSSEFMPRD</sequence>
<feature type="domain" description="Zorya protein ZorC EH" evidence="1">
    <location>
        <begin position="93"/>
        <end position="461"/>
    </location>
</feature>
<organism evidence="2 3">
    <name type="scientific">Desulfuromusa kysingii</name>
    <dbReference type="NCBI Taxonomy" id="37625"/>
    <lineage>
        <taxon>Bacteria</taxon>
        <taxon>Pseudomonadati</taxon>
        <taxon>Thermodesulfobacteriota</taxon>
        <taxon>Desulfuromonadia</taxon>
        <taxon>Desulfuromonadales</taxon>
        <taxon>Geopsychrobacteraceae</taxon>
        <taxon>Desulfuromusa</taxon>
    </lineage>
</organism>
<protein>
    <submittedName>
        <fullName evidence="2">EH_Signature domain-containing protein</fullName>
    </submittedName>
</protein>
<dbReference type="Proteomes" id="UP000199409">
    <property type="component" value="Unassembled WGS sequence"/>
</dbReference>